<evidence type="ECO:0000256" key="9">
    <source>
        <dbReference type="ARBA" id="ARBA00029936"/>
    </source>
</evidence>
<organism evidence="16 17">
    <name type="scientific">Oryza rufipogon</name>
    <name type="common">Brownbeard rice</name>
    <name type="synonym">Asian wild rice</name>
    <dbReference type="NCBI Taxonomy" id="4529"/>
    <lineage>
        <taxon>Eukaryota</taxon>
        <taxon>Viridiplantae</taxon>
        <taxon>Streptophyta</taxon>
        <taxon>Embryophyta</taxon>
        <taxon>Tracheophyta</taxon>
        <taxon>Spermatophyta</taxon>
        <taxon>Magnoliopsida</taxon>
        <taxon>Liliopsida</taxon>
        <taxon>Poales</taxon>
        <taxon>Poaceae</taxon>
        <taxon>BOP clade</taxon>
        <taxon>Oryzoideae</taxon>
        <taxon>Oryzeae</taxon>
        <taxon>Oryzinae</taxon>
        <taxon>Oryza</taxon>
    </lineage>
</organism>
<dbReference type="InterPro" id="IPR013155">
    <property type="entry name" value="M/V/L/I-tRNA-synth_anticd-bd"/>
</dbReference>
<dbReference type="InterPro" id="IPR009008">
    <property type="entry name" value="Val/Leu/Ile-tRNA-synth_edit"/>
</dbReference>
<keyword evidence="7 12" id="KW-0175">Coiled coil</keyword>
<dbReference type="PANTHER" id="PTHR11946">
    <property type="entry name" value="VALYL-TRNA SYNTHETASES"/>
    <property type="match status" value="1"/>
</dbReference>
<evidence type="ECO:0000259" key="13">
    <source>
        <dbReference type="Pfam" id="PF00133"/>
    </source>
</evidence>
<dbReference type="NCBIfam" id="TIGR00422">
    <property type="entry name" value="valS"/>
    <property type="match status" value="1"/>
</dbReference>
<dbReference type="InterPro" id="IPR033705">
    <property type="entry name" value="Anticodon_Ia_Val"/>
</dbReference>
<accession>A0A0E0Q4E4</accession>
<dbReference type="eggNOG" id="KOG0432">
    <property type="taxonomic scope" value="Eukaryota"/>
</dbReference>
<evidence type="ECO:0000256" key="5">
    <source>
        <dbReference type="ARBA" id="ARBA00022840"/>
    </source>
</evidence>
<dbReference type="PANTHER" id="PTHR11946:SF93">
    <property type="entry name" value="VALINE--TRNA LIGASE, CHLOROPLASTIC_MITOCHONDRIAL 2"/>
    <property type="match status" value="1"/>
</dbReference>
<dbReference type="InterPro" id="IPR002300">
    <property type="entry name" value="aa-tRNA-synth_Ia"/>
</dbReference>
<dbReference type="FunFam" id="3.40.50.620:FF:000020">
    <property type="entry name" value="Valine--tRNA ligase, mitochondrial"/>
    <property type="match status" value="1"/>
</dbReference>
<dbReference type="FunFam" id="1.10.287.380:FF:000001">
    <property type="entry name" value="Valine--tRNA ligase"/>
    <property type="match status" value="1"/>
</dbReference>
<evidence type="ECO:0000256" key="8">
    <source>
        <dbReference type="ARBA" id="ARBA00023146"/>
    </source>
</evidence>
<evidence type="ECO:0000259" key="14">
    <source>
        <dbReference type="Pfam" id="PF08264"/>
    </source>
</evidence>
<dbReference type="HOGENOM" id="CLU_001493_0_2_1"/>
<comment type="similarity">
    <text evidence="1 11">Belongs to the class-I aminoacyl-tRNA synthetase family.</text>
</comment>
<feature type="domain" description="Aminoacyl-tRNA synthetase class Ia" evidence="13">
    <location>
        <begin position="66"/>
        <end position="624"/>
    </location>
</feature>
<dbReference type="Gene3D" id="3.90.740.10">
    <property type="entry name" value="Valyl/Leucyl/Isoleucyl-tRNA synthetase, editing domain"/>
    <property type="match status" value="1"/>
</dbReference>
<keyword evidence="3 11" id="KW-0436">Ligase</keyword>
<dbReference type="GO" id="GO:0004832">
    <property type="term" value="F:valine-tRNA ligase activity"/>
    <property type="evidence" value="ECO:0007669"/>
    <property type="project" value="UniProtKB-EC"/>
</dbReference>
<dbReference type="InterPro" id="IPR001412">
    <property type="entry name" value="aa-tRNA-synth_I_CS"/>
</dbReference>
<evidence type="ECO:0000256" key="3">
    <source>
        <dbReference type="ARBA" id="ARBA00022598"/>
    </source>
</evidence>
<dbReference type="SUPFAM" id="SSF47323">
    <property type="entry name" value="Anticodon-binding domain of a subclass of class I aminoacyl-tRNA synthetases"/>
    <property type="match status" value="1"/>
</dbReference>
<dbReference type="Gene3D" id="1.10.287.380">
    <property type="entry name" value="Valyl-tRNA synthetase, C-terminal domain"/>
    <property type="match status" value="1"/>
</dbReference>
<dbReference type="InterPro" id="IPR037118">
    <property type="entry name" value="Val-tRNA_synth_C_sf"/>
</dbReference>
<evidence type="ECO:0000256" key="1">
    <source>
        <dbReference type="ARBA" id="ARBA00005594"/>
    </source>
</evidence>
<evidence type="ECO:0000256" key="4">
    <source>
        <dbReference type="ARBA" id="ARBA00022741"/>
    </source>
</evidence>
<dbReference type="PROSITE" id="PS00178">
    <property type="entry name" value="AA_TRNA_LIGASE_I"/>
    <property type="match status" value="1"/>
</dbReference>
<dbReference type="GO" id="GO:0005524">
    <property type="term" value="F:ATP binding"/>
    <property type="evidence" value="ECO:0007669"/>
    <property type="project" value="UniProtKB-KW"/>
</dbReference>
<evidence type="ECO:0000256" key="11">
    <source>
        <dbReference type="RuleBase" id="RU363035"/>
    </source>
</evidence>
<dbReference type="InterPro" id="IPR002303">
    <property type="entry name" value="Valyl-tRNA_ligase"/>
</dbReference>
<dbReference type="InterPro" id="IPR010978">
    <property type="entry name" value="tRNA-bd_arm"/>
</dbReference>
<dbReference type="Gramene" id="ORUFI07G03730.1">
    <property type="protein sequence ID" value="ORUFI07G03730.1"/>
    <property type="gene ID" value="ORUFI07G03730"/>
</dbReference>
<evidence type="ECO:0000256" key="7">
    <source>
        <dbReference type="ARBA" id="ARBA00023054"/>
    </source>
</evidence>
<protein>
    <recommendedName>
        <fullName evidence="2">valine--tRNA ligase</fullName>
        <ecNumber evidence="2">6.1.1.9</ecNumber>
    </recommendedName>
    <alternativeName>
        <fullName evidence="9">Valyl-tRNA synthetase</fullName>
    </alternativeName>
</protein>
<evidence type="ECO:0000256" key="2">
    <source>
        <dbReference type="ARBA" id="ARBA00013169"/>
    </source>
</evidence>
<dbReference type="SUPFAM" id="SSF46589">
    <property type="entry name" value="tRNA-binding arm"/>
    <property type="match status" value="1"/>
</dbReference>
<dbReference type="OMA" id="RQWYIRN"/>
<proteinExistence type="inferred from homology"/>
<feature type="domain" description="Valyl-tRNA synthetase tRNA-binding arm" evidence="15">
    <location>
        <begin position="871"/>
        <end position="935"/>
    </location>
</feature>
<dbReference type="Proteomes" id="UP000008022">
    <property type="component" value="Unassembled WGS sequence"/>
</dbReference>
<dbReference type="Pfam" id="PF10458">
    <property type="entry name" value="Val_tRNA-synt_C"/>
    <property type="match status" value="1"/>
</dbReference>
<evidence type="ECO:0000313" key="16">
    <source>
        <dbReference type="EnsemblPlants" id="ORUFI07G03730.1"/>
    </source>
</evidence>
<dbReference type="InterPro" id="IPR019499">
    <property type="entry name" value="Val-tRNA_synth_tRNA-bd"/>
</dbReference>
<keyword evidence="6 11" id="KW-0648">Protein biosynthesis</keyword>
<dbReference type="GO" id="GO:0009793">
    <property type="term" value="P:embryo development ending in seed dormancy"/>
    <property type="evidence" value="ECO:0007669"/>
    <property type="project" value="EnsemblPlants"/>
</dbReference>
<dbReference type="Gene3D" id="3.40.50.620">
    <property type="entry name" value="HUPs"/>
    <property type="match status" value="2"/>
</dbReference>
<evidence type="ECO:0000256" key="10">
    <source>
        <dbReference type="ARBA" id="ARBA00047552"/>
    </source>
</evidence>
<dbReference type="GO" id="GO:0005829">
    <property type="term" value="C:cytosol"/>
    <property type="evidence" value="ECO:0007669"/>
    <property type="project" value="TreeGrafter"/>
</dbReference>
<keyword evidence="17" id="KW-1185">Reference proteome</keyword>
<dbReference type="Pfam" id="PF00133">
    <property type="entry name" value="tRNA-synt_1"/>
    <property type="match status" value="1"/>
</dbReference>
<keyword evidence="5 11" id="KW-0067">ATP-binding</keyword>
<evidence type="ECO:0000256" key="6">
    <source>
        <dbReference type="ARBA" id="ARBA00022917"/>
    </source>
</evidence>
<dbReference type="InterPro" id="IPR014729">
    <property type="entry name" value="Rossmann-like_a/b/a_fold"/>
</dbReference>
<dbReference type="SUPFAM" id="SSF50677">
    <property type="entry name" value="ValRS/IleRS/LeuRS editing domain"/>
    <property type="match status" value="1"/>
</dbReference>
<dbReference type="HAMAP" id="MF_02004">
    <property type="entry name" value="Val_tRNA_synth_type1"/>
    <property type="match status" value="1"/>
</dbReference>
<evidence type="ECO:0000313" key="17">
    <source>
        <dbReference type="Proteomes" id="UP000008022"/>
    </source>
</evidence>
<dbReference type="FunFam" id="1.10.730.10:FF:000014">
    <property type="entry name" value="Valine--tRNA ligase"/>
    <property type="match status" value="1"/>
</dbReference>
<dbReference type="EC" id="6.1.1.9" evidence="2"/>
<feature type="coiled-coil region" evidence="12">
    <location>
        <begin position="869"/>
        <end position="938"/>
    </location>
</feature>
<reference evidence="17" key="1">
    <citation type="submission" date="2013-06" db="EMBL/GenBank/DDBJ databases">
        <authorList>
            <person name="Zhao Q."/>
        </authorList>
    </citation>
    <scope>NUCLEOTIDE SEQUENCE</scope>
    <source>
        <strain evidence="17">cv. W1943</strain>
    </source>
</reference>
<dbReference type="STRING" id="4529.A0A0E0Q4E4"/>
<sequence>MALAGASSSACLRRLNPLLFSAHRRPAWTPRRAARRFCAAAVASERDVFTSPEVAKSFDFTNEERIYKWWESQGFFKPNFDRGGDPFVIPMPPPNVTGSLHMGHAMFVTLEDIMVRYFRMKGRPALWLPGTDHAGIATQLVVEKMLAAEGIKRTDLTREEFTKRVWEWKEKYGSTITNQIKRLGASCDWSRERFTLDEQLSRAVIEAFVRLHEKGLIYQGSYLVNWSPNLQTAVSDLEVEYSEEPGNLYFIKYRVAGGSRDDFMTIATTRPETLFGDVAIAVNPEDERYAKYVGKLAIVPLTFGRHVPIIADRYVDPEFGTGVLKISPGHDHNDYHIARKLGLPILNVMNKDGTLNDVAGLYSGMDRFEAREKLWSDLVETNLAVKKEPYTLRVPRSQRGGEVIEPLISKQWFVTMDPLAEKALHAVEKGQLTILPERFEKIYNHWLTNIKDWCISRQLWWGHRIPVWYIVGKKCEEDYIVARSAEEALAKAQEKYGKSVEIYQDPDVLDTWFSSALWPFSTLGWPDLSIEDFKHFYPATVLETGHDILFFWVARMVMMGIEFTGTVPFSYVYLHGLIRDSEGRKMSKTLGNVIDPLDTIKEYGTDALRFTLSMGTAGQDLNLSTERLTSNKAFTNKLWNAGKFLLQNLPDRSDATAWDVLLANKVTGLHELIDRVSTSYDKFFFGDAAREIYDFFWGDFADWYIEASKTRLYHSGDDSASSMAQSVLLYVFENILKLLHPFMPFVTEELWQALPYRKQAIIVAHWPATDLPKNSLSIKRFQNLQSLIRGIRNVRAEYSVEPAKQISSSVVAAADVLDYISKEKQVLALLSKLDMQSIHFSELPPGDANQSVHIVADEGLEAYLPLADMVDVSEEVKRLSKRLSKMQSEYDSLLARLNSGSFVEKAPEEIVRGVREKASEAEEKISLTKNRLAFLQSTVSIPLFSFAGQQAQLYTPSSPIHTPWPNFHRIFPHSIHTTIPVPLLRPSGRFSPRRQKLRPRHRRLTFQILRSVVVPRQLLDCSPPNGNHRSHRANFMAVIKIVVVSSTSRNYLLPHLARSSPHTLPDSLPTASKTIVPFIFPAFKVSATSSPSRNLRGIYSSTKGSAPPRRGRALAWRHSVETALDGICE</sequence>
<dbReference type="InterPro" id="IPR009080">
    <property type="entry name" value="tRNAsynth_Ia_anticodon-bd"/>
</dbReference>
<name>A0A0E0Q4E4_ORYRU</name>
<evidence type="ECO:0000259" key="15">
    <source>
        <dbReference type="Pfam" id="PF10458"/>
    </source>
</evidence>
<dbReference type="Pfam" id="PF08264">
    <property type="entry name" value="Anticodon_1"/>
    <property type="match status" value="1"/>
</dbReference>
<dbReference type="PRINTS" id="PR00986">
    <property type="entry name" value="TRNASYNTHVAL"/>
</dbReference>
<keyword evidence="4 11" id="KW-0547">Nucleotide-binding</keyword>
<dbReference type="GO" id="GO:0006438">
    <property type="term" value="P:valyl-tRNA aminoacylation"/>
    <property type="evidence" value="ECO:0007669"/>
    <property type="project" value="InterPro"/>
</dbReference>
<keyword evidence="8 11" id="KW-0030">Aminoacyl-tRNA synthetase</keyword>
<dbReference type="FunFam" id="3.40.50.620:FF:000126">
    <property type="entry name" value="Valine--tRNA ligase chloroplastic/mitochondrial 2"/>
    <property type="match status" value="1"/>
</dbReference>
<comment type="catalytic activity">
    <reaction evidence="10">
        <text>tRNA(Val) + L-valine + ATP = L-valyl-tRNA(Val) + AMP + diphosphate</text>
        <dbReference type="Rhea" id="RHEA:10704"/>
        <dbReference type="Rhea" id="RHEA-COMP:9672"/>
        <dbReference type="Rhea" id="RHEA-COMP:9708"/>
        <dbReference type="ChEBI" id="CHEBI:30616"/>
        <dbReference type="ChEBI" id="CHEBI:33019"/>
        <dbReference type="ChEBI" id="CHEBI:57762"/>
        <dbReference type="ChEBI" id="CHEBI:78442"/>
        <dbReference type="ChEBI" id="CHEBI:78537"/>
        <dbReference type="ChEBI" id="CHEBI:456215"/>
        <dbReference type="EC" id="6.1.1.9"/>
    </reaction>
</comment>
<dbReference type="CDD" id="cd07962">
    <property type="entry name" value="Anticodon_Ia_Val"/>
    <property type="match status" value="1"/>
</dbReference>
<dbReference type="SUPFAM" id="SSF52374">
    <property type="entry name" value="Nucleotidylyl transferase"/>
    <property type="match status" value="1"/>
</dbReference>
<dbReference type="NCBIfam" id="NF004349">
    <property type="entry name" value="PRK05729.1"/>
    <property type="match status" value="1"/>
</dbReference>
<reference evidence="16" key="2">
    <citation type="submission" date="2015-06" db="UniProtKB">
        <authorList>
            <consortium name="EnsemblPlants"/>
        </authorList>
    </citation>
    <scope>IDENTIFICATION</scope>
</reference>
<dbReference type="AlphaFoldDB" id="A0A0E0Q4E4"/>
<evidence type="ECO:0000256" key="12">
    <source>
        <dbReference type="SAM" id="Coils"/>
    </source>
</evidence>
<dbReference type="Gene3D" id="1.10.730.10">
    <property type="entry name" value="Isoleucyl-tRNA Synthetase, Domain 1"/>
    <property type="match status" value="1"/>
</dbReference>
<dbReference type="CDD" id="cd00817">
    <property type="entry name" value="ValRS_core"/>
    <property type="match status" value="1"/>
</dbReference>
<dbReference type="GO" id="GO:0002161">
    <property type="term" value="F:aminoacyl-tRNA deacylase activity"/>
    <property type="evidence" value="ECO:0007669"/>
    <property type="project" value="InterPro"/>
</dbReference>
<dbReference type="EnsemblPlants" id="ORUFI07G03730.1">
    <property type="protein sequence ID" value="ORUFI07G03730.1"/>
    <property type="gene ID" value="ORUFI07G03730"/>
</dbReference>
<feature type="domain" description="Methionyl/Valyl/Leucyl/Isoleucyl-tRNA synthetase anticodon-binding" evidence="14">
    <location>
        <begin position="669"/>
        <end position="806"/>
    </location>
</feature>